<evidence type="ECO:0000256" key="6">
    <source>
        <dbReference type="ARBA" id="ARBA00022505"/>
    </source>
</evidence>
<keyword evidence="5 11" id="KW-1003">Cell membrane</keyword>
<feature type="transmembrane region" description="Helical" evidence="10">
    <location>
        <begin position="12"/>
        <end position="36"/>
    </location>
</feature>
<dbReference type="SUPFAM" id="SSF161098">
    <property type="entry name" value="MetI-like"/>
    <property type="match status" value="1"/>
</dbReference>
<proteinExistence type="inferred from homology"/>
<dbReference type="GO" id="GO:0005886">
    <property type="term" value="C:plasma membrane"/>
    <property type="evidence" value="ECO:0007669"/>
    <property type="project" value="UniProtKB-SubCell"/>
</dbReference>
<keyword evidence="4 10" id="KW-0813">Transport</keyword>
<protein>
    <recommendedName>
        <fullName evidence="11">Molybdenum transport system permease</fullName>
    </recommendedName>
</protein>
<comment type="caution">
    <text evidence="11">Lacks conserved residue(s) required for the propagation of feature annotation.</text>
</comment>
<dbReference type="NCBIfam" id="TIGR02141">
    <property type="entry name" value="modB_ABC"/>
    <property type="match status" value="1"/>
</dbReference>
<dbReference type="Pfam" id="PF00528">
    <property type="entry name" value="BPD_transp_1"/>
    <property type="match status" value="1"/>
</dbReference>
<evidence type="ECO:0000256" key="4">
    <source>
        <dbReference type="ARBA" id="ARBA00022448"/>
    </source>
</evidence>
<evidence type="ECO:0000256" key="8">
    <source>
        <dbReference type="ARBA" id="ARBA00022989"/>
    </source>
</evidence>
<dbReference type="OrthoDB" id="9795403at2"/>
<dbReference type="InterPro" id="IPR011867">
    <property type="entry name" value="ModB_ABC"/>
</dbReference>
<evidence type="ECO:0000313" key="13">
    <source>
        <dbReference type="EMBL" id="TWT89811.1"/>
    </source>
</evidence>
<evidence type="ECO:0000256" key="11">
    <source>
        <dbReference type="RuleBase" id="RU365097"/>
    </source>
</evidence>
<evidence type="ECO:0000256" key="2">
    <source>
        <dbReference type="ARBA" id="ARBA00004651"/>
    </source>
</evidence>
<dbReference type="NCBIfam" id="NF006939">
    <property type="entry name" value="PRK09421.1"/>
    <property type="match status" value="1"/>
</dbReference>
<dbReference type="RefSeq" id="WP_146395805.1">
    <property type="nucleotide sequence ID" value="NZ_SJPQ01000001.1"/>
</dbReference>
<keyword evidence="6 11" id="KW-0500">Molybdenum</keyword>
<feature type="transmembrane region" description="Helical" evidence="10">
    <location>
        <begin position="200"/>
        <end position="218"/>
    </location>
</feature>
<dbReference type="EMBL" id="SJPQ01000001">
    <property type="protein sequence ID" value="TWT89811.1"/>
    <property type="molecule type" value="Genomic_DNA"/>
</dbReference>
<comment type="similarity">
    <text evidence="3 11">Belongs to the binding-protein-dependent transport system permease family. CysTW subfamily.</text>
</comment>
<dbReference type="PANTHER" id="PTHR30183">
    <property type="entry name" value="MOLYBDENUM TRANSPORT SYSTEM PERMEASE PROTEIN MODB"/>
    <property type="match status" value="1"/>
</dbReference>
<dbReference type="PANTHER" id="PTHR30183:SF3">
    <property type="entry name" value="MOLYBDENUM TRANSPORT SYSTEM PERMEASE PROTEIN MODB"/>
    <property type="match status" value="1"/>
</dbReference>
<gene>
    <name evidence="13" type="primary">modB</name>
    <name evidence="13" type="ORF">Mal64_01900</name>
</gene>
<evidence type="ECO:0000256" key="7">
    <source>
        <dbReference type="ARBA" id="ARBA00022692"/>
    </source>
</evidence>
<accession>A0A5C5ZSR2</accession>
<organism evidence="13 14">
    <name type="scientific">Pseudobythopirellula maris</name>
    <dbReference type="NCBI Taxonomy" id="2527991"/>
    <lineage>
        <taxon>Bacteria</taxon>
        <taxon>Pseudomonadati</taxon>
        <taxon>Planctomycetota</taxon>
        <taxon>Planctomycetia</taxon>
        <taxon>Pirellulales</taxon>
        <taxon>Lacipirellulaceae</taxon>
        <taxon>Pseudobythopirellula</taxon>
    </lineage>
</organism>
<dbReference type="Gene3D" id="1.10.3720.10">
    <property type="entry name" value="MetI-like"/>
    <property type="match status" value="1"/>
</dbReference>
<comment type="subcellular location">
    <subcellularLocation>
        <location evidence="2 10">Cell membrane</location>
        <topology evidence="2 10">Multi-pass membrane protein</topology>
    </subcellularLocation>
</comment>
<evidence type="ECO:0000256" key="1">
    <source>
        <dbReference type="ARBA" id="ARBA00002949"/>
    </source>
</evidence>
<evidence type="ECO:0000256" key="9">
    <source>
        <dbReference type="ARBA" id="ARBA00023136"/>
    </source>
</evidence>
<feature type="domain" description="ABC transmembrane type-1" evidence="12">
    <location>
        <begin position="10"/>
        <end position="213"/>
    </location>
</feature>
<evidence type="ECO:0000313" key="14">
    <source>
        <dbReference type="Proteomes" id="UP000315440"/>
    </source>
</evidence>
<keyword evidence="8 10" id="KW-1133">Transmembrane helix</keyword>
<dbReference type="InterPro" id="IPR000515">
    <property type="entry name" value="MetI-like"/>
</dbReference>
<dbReference type="CDD" id="cd06261">
    <property type="entry name" value="TM_PBP2"/>
    <property type="match status" value="1"/>
</dbReference>
<dbReference type="AlphaFoldDB" id="A0A5C5ZSR2"/>
<feature type="transmembrane region" description="Helical" evidence="10">
    <location>
        <begin position="48"/>
        <end position="69"/>
    </location>
</feature>
<comment type="caution">
    <text evidence="13">The sequence shown here is derived from an EMBL/GenBank/DDBJ whole genome shotgun (WGS) entry which is preliminary data.</text>
</comment>
<dbReference type="GO" id="GO:0015098">
    <property type="term" value="F:molybdate ion transmembrane transporter activity"/>
    <property type="evidence" value="ECO:0007669"/>
    <property type="project" value="UniProtKB-UniRule"/>
</dbReference>
<evidence type="ECO:0000256" key="3">
    <source>
        <dbReference type="ARBA" id="ARBA00007069"/>
    </source>
</evidence>
<sequence length="231" mass="24205">MLSPEEWSALALSLQVGVCAVLMSLPLAILVGYVLARTNFAGRWALQGLVDLPLVLPPVVTGYLLLVLLGPRGPVGSWLEGQLGVRVAFAWLGAAVASAVVSFPLMVRAIRGAFLGVDPRLETAARGLGASPVRAFFTVALPMARHGVVAGCLLAFARSVGEFGATIMLAGDIPGETRTLPLAIYSHANRVGGMQQSWRLVLLSVLLAAAALAVGEFLERGRLDGQRRGTT</sequence>
<reference evidence="13 14" key="1">
    <citation type="submission" date="2019-02" db="EMBL/GenBank/DDBJ databases">
        <title>Deep-cultivation of Planctomycetes and their phenomic and genomic characterization uncovers novel biology.</title>
        <authorList>
            <person name="Wiegand S."/>
            <person name="Jogler M."/>
            <person name="Boedeker C."/>
            <person name="Pinto D."/>
            <person name="Vollmers J."/>
            <person name="Rivas-Marin E."/>
            <person name="Kohn T."/>
            <person name="Peeters S.H."/>
            <person name="Heuer A."/>
            <person name="Rast P."/>
            <person name="Oberbeckmann S."/>
            <person name="Bunk B."/>
            <person name="Jeske O."/>
            <person name="Meyerdierks A."/>
            <person name="Storesund J.E."/>
            <person name="Kallscheuer N."/>
            <person name="Luecker S."/>
            <person name="Lage O.M."/>
            <person name="Pohl T."/>
            <person name="Merkel B.J."/>
            <person name="Hornburger P."/>
            <person name="Mueller R.-W."/>
            <person name="Bruemmer F."/>
            <person name="Labrenz M."/>
            <person name="Spormann A.M."/>
            <person name="Op Den Camp H."/>
            <person name="Overmann J."/>
            <person name="Amann R."/>
            <person name="Jetten M.S.M."/>
            <person name="Mascher T."/>
            <person name="Medema M.H."/>
            <person name="Devos D.P."/>
            <person name="Kaster A.-K."/>
            <person name="Ovreas L."/>
            <person name="Rohde M."/>
            <person name="Galperin M.Y."/>
            <person name="Jogler C."/>
        </authorList>
    </citation>
    <scope>NUCLEOTIDE SEQUENCE [LARGE SCALE GENOMIC DNA]</scope>
    <source>
        <strain evidence="13 14">Mal64</strain>
    </source>
</reference>
<comment type="function">
    <text evidence="1 11">Part of the binding-protein-dependent transport system for molybdenum; probably responsible for the translocation of the substrate across the membrane.</text>
</comment>
<keyword evidence="7 10" id="KW-0812">Transmembrane</keyword>
<evidence type="ECO:0000256" key="10">
    <source>
        <dbReference type="RuleBase" id="RU363032"/>
    </source>
</evidence>
<keyword evidence="9 10" id="KW-0472">Membrane</keyword>
<dbReference type="InterPro" id="IPR035906">
    <property type="entry name" value="MetI-like_sf"/>
</dbReference>
<name>A0A5C5ZSR2_9BACT</name>
<dbReference type="Proteomes" id="UP000315440">
    <property type="component" value="Unassembled WGS sequence"/>
</dbReference>
<evidence type="ECO:0000259" key="12">
    <source>
        <dbReference type="PROSITE" id="PS50928"/>
    </source>
</evidence>
<dbReference type="PROSITE" id="PS50928">
    <property type="entry name" value="ABC_TM1"/>
    <property type="match status" value="1"/>
</dbReference>
<keyword evidence="14" id="KW-1185">Reference proteome</keyword>
<evidence type="ECO:0000256" key="5">
    <source>
        <dbReference type="ARBA" id="ARBA00022475"/>
    </source>
</evidence>
<feature type="transmembrane region" description="Helical" evidence="10">
    <location>
        <begin position="89"/>
        <end position="110"/>
    </location>
</feature>